<protein>
    <submittedName>
        <fullName evidence="2">Uncharacterized protein</fullName>
    </submittedName>
</protein>
<dbReference type="Proteomes" id="UP000799779">
    <property type="component" value="Unassembled WGS sequence"/>
</dbReference>
<organism evidence="2 3">
    <name type="scientific">Amniculicola lignicola CBS 123094</name>
    <dbReference type="NCBI Taxonomy" id="1392246"/>
    <lineage>
        <taxon>Eukaryota</taxon>
        <taxon>Fungi</taxon>
        <taxon>Dikarya</taxon>
        <taxon>Ascomycota</taxon>
        <taxon>Pezizomycotina</taxon>
        <taxon>Dothideomycetes</taxon>
        <taxon>Pleosporomycetidae</taxon>
        <taxon>Pleosporales</taxon>
        <taxon>Amniculicolaceae</taxon>
        <taxon>Amniculicola</taxon>
    </lineage>
</organism>
<name>A0A6A5WP29_9PLEO</name>
<dbReference type="AlphaFoldDB" id="A0A6A5WP29"/>
<accession>A0A6A5WP29</accession>
<evidence type="ECO:0000313" key="2">
    <source>
        <dbReference type="EMBL" id="KAF2003482.1"/>
    </source>
</evidence>
<gene>
    <name evidence="2" type="ORF">P154DRAFT_94436</name>
</gene>
<dbReference type="EMBL" id="ML977572">
    <property type="protein sequence ID" value="KAF2003482.1"/>
    <property type="molecule type" value="Genomic_DNA"/>
</dbReference>
<evidence type="ECO:0000256" key="1">
    <source>
        <dbReference type="SAM" id="MobiDB-lite"/>
    </source>
</evidence>
<feature type="compositionally biased region" description="Basic and acidic residues" evidence="1">
    <location>
        <begin position="245"/>
        <end position="256"/>
    </location>
</feature>
<keyword evidence="3" id="KW-1185">Reference proteome</keyword>
<proteinExistence type="predicted"/>
<sequence length="256" mass="28596">MFQMAQTMFQTLTPSPTRLFPIHFIISCPHFTIMLSPLLPLLFSVLPTLALAQSPTQIPTDRLASVSLDNPIRKSPRSLSTSNTISFICHNLAKSPPGNAIPKFCNEKYVNDPLIGALNLPTFCEAKTFVRQEKCFKNKDVNELWYNIVAVKQDQRAPDDKSQVTGLIIKDEDSVPEGGKRVAGGMKNDLERCVKGVWRALEDLPTGGKVTKWDLRYEQIEDWVFSVSRVNTTATREGSEGPEVTVDKCMDDEPPV</sequence>
<reference evidence="2" key="1">
    <citation type="journal article" date="2020" name="Stud. Mycol.">
        <title>101 Dothideomycetes genomes: a test case for predicting lifestyles and emergence of pathogens.</title>
        <authorList>
            <person name="Haridas S."/>
            <person name="Albert R."/>
            <person name="Binder M."/>
            <person name="Bloem J."/>
            <person name="Labutti K."/>
            <person name="Salamov A."/>
            <person name="Andreopoulos B."/>
            <person name="Baker S."/>
            <person name="Barry K."/>
            <person name="Bills G."/>
            <person name="Bluhm B."/>
            <person name="Cannon C."/>
            <person name="Castanera R."/>
            <person name="Culley D."/>
            <person name="Daum C."/>
            <person name="Ezra D."/>
            <person name="Gonzalez J."/>
            <person name="Henrissat B."/>
            <person name="Kuo A."/>
            <person name="Liang C."/>
            <person name="Lipzen A."/>
            <person name="Lutzoni F."/>
            <person name="Magnuson J."/>
            <person name="Mondo S."/>
            <person name="Nolan M."/>
            <person name="Ohm R."/>
            <person name="Pangilinan J."/>
            <person name="Park H.-J."/>
            <person name="Ramirez L."/>
            <person name="Alfaro M."/>
            <person name="Sun H."/>
            <person name="Tritt A."/>
            <person name="Yoshinaga Y."/>
            <person name="Zwiers L.-H."/>
            <person name="Turgeon B."/>
            <person name="Goodwin S."/>
            <person name="Spatafora J."/>
            <person name="Crous P."/>
            <person name="Grigoriev I."/>
        </authorList>
    </citation>
    <scope>NUCLEOTIDE SEQUENCE</scope>
    <source>
        <strain evidence="2">CBS 123094</strain>
    </source>
</reference>
<feature type="region of interest" description="Disordered" evidence="1">
    <location>
        <begin position="232"/>
        <end position="256"/>
    </location>
</feature>
<evidence type="ECO:0000313" key="3">
    <source>
        <dbReference type="Proteomes" id="UP000799779"/>
    </source>
</evidence>